<organism evidence="5 7">
    <name type="scientific">Listeria booriae</name>
    <dbReference type="NCBI Taxonomy" id="1552123"/>
    <lineage>
        <taxon>Bacteria</taxon>
        <taxon>Bacillati</taxon>
        <taxon>Bacillota</taxon>
        <taxon>Bacilli</taxon>
        <taxon>Bacillales</taxon>
        <taxon>Listeriaceae</taxon>
        <taxon>Listeria</taxon>
    </lineage>
</organism>
<evidence type="ECO:0000313" key="4">
    <source>
        <dbReference type="EMBL" id="MBC2292524.1"/>
    </source>
</evidence>
<evidence type="ECO:0000259" key="2">
    <source>
        <dbReference type="Pfam" id="PF01370"/>
    </source>
</evidence>
<name>A0A7X0ZTN5_9LIST</name>
<dbReference type="Proteomes" id="UP000585696">
    <property type="component" value="Unassembled WGS sequence"/>
</dbReference>
<dbReference type="Proteomes" id="UP000565628">
    <property type="component" value="Unassembled WGS sequence"/>
</dbReference>
<evidence type="ECO:0000313" key="5">
    <source>
        <dbReference type="EMBL" id="MBC2310248.1"/>
    </source>
</evidence>
<protein>
    <submittedName>
        <fullName evidence="5">NAD-dependent epimerase/dehydratase family protein</fullName>
    </submittedName>
</protein>
<dbReference type="Pfam" id="PF01370">
    <property type="entry name" value="Epimerase"/>
    <property type="match status" value="1"/>
</dbReference>
<evidence type="ECO:0000313" key="7">
    <source>
        <dbReference type="Proteomes" id="UP000565628"/>
    </source>
</evidence>
<gene>
    <name evidence="3" type="ORF">HCB69_00130</name>
    <name evidence="4" type="ORF">HCC36_04700</name>
    <name evidence="5" type="ORF">HCJ81_05075</name>
</gene>
<dbReference type="Proteomes" id="UP000543005">
    <property type="component" value="Unassembled WGS sequence"/>
</dbReference>
<evidence type="ECO:0000313" key="6">
    <source>
        <dbReference type="Proteomes" id="UP000543005"/>
    </source>
</evidence>
<dbReference type="InterPro" id="IPR001509">
    <property type="entry name" value="Epimerase_deHydtase"/>
</dbReference>
<evidence type="ECO:0000256" key="1">
    <source>
        <dbReference type="ARBA" id="ARBA00007637"/>
    </source>
</evidence>
<evidence type="ECO:0000313" key="3">
    <source>
        <dbReference type="EMBL" id="MBC2282778.1"/>
    </source>
</evidence>
<comment type="similarity">
    <text evidence="1">Belongs to the NAD(P)-dependent epimerase/dehydratase family.</text>
</comment>
<dbReference type="Gene3D" id="3.90.25.10">
    <property type="entry name" value="UDP-galactose 4-epimerase, domain 1"/>
    <property type="match status" value="1"/>
</dbReference>
<feature type="domain" description="NAD-dependent epimerase/dehydratase" evidence="2">
    <location>
        <begin position="5"/>
        <end position="248"/>
    </location>
</feature>
<evidence type="ECO:0000313" key="8">
    <source>
        <dbReference type="Proteomes" id="UP000585696"/>
    </source>
</evidence>
<sequence length="320" mass="35655">MSKRVLVTGGAGFIGSHVCEMYVREGYDVLCVDNLSSGKLENLKSLIGNPRFQFVQEDICHLEGLMHLFETFKPHVINHHAAQKSVVASLEDPRTDLDINLNGLLCLLQCVKKHPIQSFVYVSSGGALSKVIIGDEKSTESDSPQLISPYAITKYAGEKYLEIYAKEYDFDYTVLRYANIYGPRQIPDGECGVVPIFVNNITTNRTSVLMTYPDMPRGCTRDYVFVGDVVEANRLATEKAPNMVINIGTGKEIAILDIYQSILKIFGKEIPIRIEGPRSGDVKRSVLSNRRAQESLNWNACTNLEEGLLVLKKAMQVETV</sequence>
<reference evidence="6 7" key="1">
    <citation type="submission" date="2020-03" db="EMBL/GenBank/DDBJ databases">
        <title>Soil Listeria distribution.</title>
        <authorList>
            <person name="Liao J."/>
            <person name="Wiedmann M."/>
        </authorList>
    </citation>
    <scope>NUCLEOTIDE SEQUENCE [LARGE SCALE GENOMIC DNA]</scope>
    <source>
        <strain evidence="5 7">FSL L7-0039</strain>
        <strain evidence="4 6">FSL L7-0051</strain>
        <strain evidence="3 8">FSL L7-0054</strain>
    </source>
</reference>
<dbReference type="RefSeq" id="WP_185628721.1">
    <property type="nucleotide sequence ID" value="NZ_JAARZS010000001.1"/>
</dbReference>
<comment type="caution">
    <text evidence="5">The sequence shown here is derived from an EMBL/GenBank/DDBJ whole genome shotgun (WGS) entry which is preliminary data.</text>
</comment>
<dbReference type="EMBL" id="JAARZT010000007">
    <property type="protein sequence ID" value="MBC2292524.1"/>
    <property type="molecule type" value="Genomic_DNA"/>
</dbReference>
<proteinExistence type="inferred from homology"/>
<dbReference type="PANTHER" id="PTHR43000">
    <property type="entry name" value="DTDP-D-GLUCOSE 4,6-DEHYDRATASE-RELATED"/>
    <property type="match status" value="1"/>
</dbReference>
<dbReference type="AlphaFoldDB" id="A0A7X0ZTN5"/>
<dbReference type="Gene3D" id="3.40.50.720">
    <property type="entry name" value="NAD(P)-binding Rossmann-like Domain"/>
    <property type="match status" value="1"/>
</dbReference>
<accession>A0A7X0ZTN5</accession>
<dbReference type="EMBL" id="JAARZS010000001">
    <property type="protein sequence ID" value="MBC2282778.1"/>
    <property type="molecule type" value="Genomic_DNA"/>
</dbReference>
<dbReference type="InterPro" id="IPR036291">
    <property type="entry name" value="NAD(P)-bd_dom_sf"/>
</dbReference>
<dbReference type="EMBL" id="JAASWV010000005">
    <property type="protein sequence ID" value="MBC2310248.1"/>
    <property type="molecule type" value="Genomic_DNA"/>
</dbReference>
<dbReference type="SUPFAM" id="SSF51735">
    <property type="entry name" value="NAD(P)-binding Rossmann-fold domains"/>
    <property type="match status" value="1"/>
</dbReference>